<dbReference type="EMBL" id="JAPFIT010000012">
    <property type="protein sequence ID" value="MDC5740026.1"/>
    <property type="molecule type" value="Genomic_DNA"/>
</dbReference>
<reference evidence="3 5" key="2">
    <citation type="submission" date="2020-05" db="EMBL/GenBank/DDBJ databases">
        <title>First description outside Europe of the emergent pathogen for shellfish aquaculture Vibrio europaeus.</title>
        <authorList>
            <person name="Dubert J."/>
            <person name="Rojas R."/>
        </authorList>
    </citation>
    <scope>NUCLEOTIDE SEQUENCE [LARGE SCALE GENOMIC DNA]</scope>
    <source>
        <strain evidence="3 5">NPI-1</strain>
    </source>
</reference>
<dbReference type="GO" id="GO:0008643">
    <property type="term" value="P:carbohydrate transport"/>
    <property type="evidence" value="ECO:0007669"/>
    <property type="project" value="InterPro"/>
</dbReference>
<name>A0A178J6R3_9VIBR</name>
<reference evidence="1" key="3">
    <citation type="submission" date="2022-11" db="EMBL/GenBank/DDBJ databases">
        <title>Role of the vibriolysin VemA secreted by the emergent pathogen Vibrio europaeus in the colonization of Manila clam mucus.</title>
        <authorList>
            <person name="Martinez C."/>
            <person name="Rodriguez S."/>
            <person name="Vences A."/>
            <person name="Barja J.L."/>
            <person name="Toranzo A.E."/>
            <person name="Dubert J."/>
        </authorList>
    </citation>
    <scope>NUCLEOTIDE SEQUENCE</scope>
    <source>
        <strain evidence="1">3454</strain>
    </source>
</reference>
<dbReference type="Proteomes" id="UP001150001">
    <property type="component" value="Unassembled WGS sequence"/>
</dbReference>
<accession>A0A178J6R3</accession>
<dbReference type="EMBL" id="CP053543">
    <property type="protein sequence ID" value="QJY38537.1"/>
    <property type="molecule type" value="Genomic_DNA"/>
</dbReference>
<sequence>MNKFYPLLFSALLFGCTSTDTVSTVAPADSIQITRIADVDWQKLEVPASVEFKVSEQSQSLLNENSIGPIAAFEVPGNRGSLDIELSTLVQNEKSLYAANIMILDANDNVLYQRSFNEFNYKHAKYLDPDMFETKLTVVPDSSLQPLRVLIYTTLSDVQNTSTVLHPAKLFAMAKSTVPPLVEDPTVFHASNGLLRLNVSANDIVTKRIREHSEYVPSSVDSSDFYIEQIEKAVKNGEIPKALSLLDEAKALNIDGAQEAFVKAVNAK</sequence>
<evidence type="ECO:0000313" key="5">
    <source>
        <dbReference type="Proteomes" id="UP000501443"/>
    </source>
</evidence>
<evidence type="ECO:0000313" key="6">
    <source>
        <dbReference type="Proteomes" id="UP001150001"/>
    </source>
</evidence>
<evidence type="ECO:0000313" key="3">
    <source>
        <dbReference type="EMBL" id="QJY38537.1"/>
    </source>
</evidence>
<reference evidence="2 4" key="1">
    <citation type="submission" date="2016-03" db="EMBL/GenBank/DDBJ databases">
        <title>Draft genome sequence of the Vibrio tubiashii subs. europaeus.</title>
        <authorList>
            <person name="Spinard E."/>
            <person name="Dubert J."/>
            <person name="Nelson D.R."/>
            <person name="Barja J.L."/>
        </authorList>
    </citation>
    <scope>NUCLEOTIDE SEQUENCE [LARGE SCALE GENOMIC DNA]</scope>
    <source>
        <strain evidence="4">PP-638</strain>
        <strain evidence="2">PP2-638</strain>
    </source>
</reference>
<dbReference type="GeneID" id="78077486"/>
<dbReference type="Proteomes" id="UP000094761">
    <property type="component" value="Unassembled WGS sequence"/>
</dbReference>
<dbReference type="AlphaFoldDB" id="A0A178J6R3"/>
<evidence type="ECO:0000313" key="1">
    <source>
        <dbReference type="EMBL" id="MDC5740026.1"/>
    </source>
</evidence>
<dbReference type="Proteomes" id="UP000501443">
    <property type="component" value="Chromosome 2"/>
</dbReference>
<dbReference type="Pfam" id="PF07148">
    <property type="entry name" value="MalM"/>
    <property type="match status" value="1"/>
</dbReference>
<dbReference type="GO" id="GO:0042597">
    <property type="term" value="C:periplasmic space"/>
    <property type="evidence" value="ECO:0007669"/>
    <property type="project" value="InterPro"/>
</dbReference>
<proteinExistence type="predicted"/>
<dbReference type="OrthoDB" id="5812146at2"/>
<dbReference type="PROSITE" id="PS51257">
    <property type="entry name" value="PROKAR_LIPOPROTEIN"/>
    <property type="match status" value="1"/>
</dbReference>
<dbReference type="RefSeq" id="WP_069668518.1">
    <property type="nucleotide sequence ID" value="NZ_CP053543.1"/>
</dbReference>
<dbReference type="InterPro" id="IPR010794">
    <property type="entry name" value="MalM"/>
</dbReference>
<evidence type="ECO:0000313" key="2">
    <source>
        <dbReference type="EMBL" id="OAM97317.1"/>
    </source>
</evidence>
<dbReference type="EMBL" id="LUAX01000007">
    <property type="protein sequence ID" value="OAM97317.1"/>
    <property type="molecule type" value="Genomic_DNA"/>
</dbReference>
<organism evidence="2 4">
    <name type="scientific">Vibrio europaeus</name>
    <dbReference type="NCBI Taxonomy" id="300876"/>
    <lineage>
        <taxon>Bacteria</taxon>
        <taxon>Pseudomonadati</taxon>
        <taxon>Pseudomonadota</taxon>
        <taxon>Gammaproteobacteria</taxon>
        <taxon>Vibrionales</taxon>
        <taxon>Vibrionaceae</taxon>
        <taxon>Vibrio</taxon>
        <taxon>Vibrio oreintalis group</taxon>
    </lineage>
</organism>
<keyword evidence="6" id="KW-1185">Reference proteome</keyword>
<evidence type="ECO:0000313" key="4">
    <source>
        <dbReference type="Proteomes" id="UP000094761"/>
    </source>
</evidence>
<gene>
    <name evidence="2" type="ORF">AZ468_17345</name>
    <name evidence="3" type="ORF">HOO69_18355</name>
    <name evidence="1" type="ORF">OPW20_08095</name>
</gene>
<protein>
    <submittedName>
        <fullName evidence="1">MalM family protein</fullName>
    </submittedName>
    <submittedName>
        <fullName evidence="2">Transcriptional regulator</fullName>
    </submittedName>
</protein>